<protein>
    <recommendedName>
        <fullName evidence="4">DUF2125 domain-containing protein</fullName>
    </recommendedName>
</protein>
<gene>
    <name evidence="2" type="ORF">BVC71_10600</name>
</gene>
<reference evidence="2 3" key="1">
    <citation type="submission" date="2016-12" db="EMBL/GenBank/DDBJ databases">
        <title>The draft genome sequence of HSLHS2.</title>
        <authorList>
            <person name="Hu D."/>
            <person name="Wang L."/>
            <person name="Shao Z."/>
        </authorList>
    </citation>
    <scope>NUCLEOTIDE SEQUENCE [LARGE SCALE GENOMIC DNA]</scope>
    <source>
        <strain evidence="2">MCCC 1A06712</strain>
    </source>
</reference>
<keyword evidence="1" id="KW-1133">Transmembrane helix</keyword>
<dbReference type="InterPro" id="IPR018666">
    <property type="entry name" value="DUF2125"/>
</dbReference>
<feature type="transmembrane region" description="Helical" evidence="1">
    <location>
        <begin position="6"/>
        <end position="25"/>
    </location>
</feature>
<accession>A0A251WXS4</accession>
<dbReference type="OrthoDB" id="7625707at2"/>
<dbReference type="Pfam" id="PF09898">
    <property type="entry name" value="DUF2125"/>
    <property type="match status" value="1"/>
</dbReference>
<dbReference type="RefSeq" id="WP_086451625.1">
    <property type="nucleotide sequence ID" value="NZ_MSPP01000003.1"/>
</dbReference>
<proteinExistence type="predicted"/>
<keyword evidence="3" id="KW-1185">Reference proteome</keyword>
<comment type="caution">
    <text evidence="2">The sequence shown here is derived from an EMBL/GenBank/DDBJ whole genome shotgun (WGS) entry which is preliminary data.</text>
</comment>
<keyword evidence="1" id="KW-0812">Transmembrane</keyword>
<dbReference type="Proteomes" id="UP000194664">
    <property type="component" value="Unassembled WGS sequence"/>
</dbReference>
<evidence type="ECO:0008006" key="4">
    <source>
        <dbReference type="Google" id="ProtNLM"/>
    </source>
</evidence>
<name>A0A251WXS4_9RHOB</name>
<evidence type="ECO:0000313" key="3">
    <source>
        <dbReference type="Proteomes" id="UP000194664"/>
    </source>
</evidence>
<dbReference type="AlphaFoldDB" id="A0A251WXS4"/>
<evidence type="ECO:0000256" key="1">
    <source>
        <dbReference type="SAM" id="Phobius"/>
    </source>
</evidence>
<keyword evidence="1" id="KW-0472">Membrane</keyword>
<evidence type="ECO:0000313" key="2">
    <source>
        <dbReference type="EMBL" id="OUD09146.1"/>
    </source>
</evidence>
<organism evidence="2 3">
    <name type="scientific">Marivivens niveibacter</name>
    <dbReference type="NCBI Taxonomy" id="1930667"/>
    <lineage>
        <taxon>Bacteria</taxon>
        <taxon>Pseudomonadati</taxon>
        <taxon>Pseudomonadota</taxon>
        <taxon>Alphaproteobacteria</taxon>
        <taxon>Rhodobacterales</taxon>
        <taxon>Paracoccaceae</taxon>
        <taxon>Marivivens group</taxon>
        <taxon>Marivivens</taxon>
    </lineage>
</organism>
<dbReference type="EMBL" id="MSPP01000003">
    <property type="protein sequence ID" value="OUD09146.1"/>
    <property type="molecule type" value="Genomic_DNA"/>
</dbReference>
<sequence>MGARRWVVGLGIAYATVWGLGSFGYSKLATSVLIDLTANGQVTNYDGPHWMMNPLRVGSDAADLAFRQGGSIENIQISTPLLAPNHVRAKIDGAVSFGGITQIADELWIDVGFRYNPNAEIASVSGVIENAVVSGTFEGAIGSLTVDMQAADLPTYTLSVSGTKIQLPAQMINDPILRNVDLIDFDGQVTFDRVMSVTDQAPNPLQSIEFAPLQMNWGELDVTVNGDLAIDAFGIPTGRLDLSASGWQMLVQLMADAGVIDRGTVFGYSAMIGGLADENGRVNLPLIFADGQIKLGPFPLGPAPRLR</sequence>